<proteinExistence type="predicted"/>
<dbReference type="EMBL" id="JAUSTP010000006">
    <property type="protein sequence ID" value="MDQ0189367.1"/>
    <property type="molecule type" value="Genomic_DNA"/>
</dbReference>
<evidence type="ECO:0000313" key="1">
    <source>
        <dbReference type="EMBL" id="MDQ0189367.1"/>
    </source>
</evidence>
<sequence>MKSDEIRFLSLVASMTHLTPSEIMSLSEFPFTQEKAESYLQKWHNKGWYFYSSTLGDGKLTSEGIKQARRVGVLTK</sequence>
<gene>
    <name evidence="1" type="ORF">J2S03_001187</name>
</gene>
<keyword evidence="2" id="KW-1185">Reference proteome</keyword>
<dbReference type="RefSeq" id="WP_274455996.1">
    <property type="nucleotide sequence ID" value="NZ_CP067097.1"/>
</dbReference>
<reference evidence="1 2" key="1">
    <citation type="submission" date="2023-07" db="EMBL/GenBank/DDBJ databases">
        <title>Genomic Encyclopedia of Type Strains, Phase IV (KMG-IV): sequencing the most valuable type-strain genomes for metagenomic binning, comparative biology and taxonomic classification.</title>
        <authorList>
            <person name="Goeker M."/>
        </authorList>
    </citation>
    <scope>NUCLEOTIDE SEQUENCE [LARGE SCALE GENOMIC DNA]</scope>
    <source>
        <strain evidence="1 2">DSM 4006</strain>
    </source>
</reference>
<evidence type="ECO:0000313" key="2">
    <source>
        <dbReference type="Proteomes" id="UP001232973"/>
    </source>
</evidence>
<name>A0ABT9XGE8_9BACL</name>
<protein>
    <submittedName>
        <fullName evidence="1">Uncharacterized protein</fullName>
    </submittedName>
</protein>
<comment type="caution">
    <text evidence="1">The sequence shown here is derived from an EMBL/GenBank/DDBJ whole genome shotgun (WGS) entry which is preliminary data.</text>
</comment>
<organism evidence="1 2">
    <name type="scientific">Alicyclobacillus cycloheptanicus</name>
    <dbReference type="NCBI Taxonomy" id="1457"/>
    <lineage>
        <taxon>Bacteria</taxon>
        <taxon>Bacillati</taxon>
        <taxon>Bacillota</taxon>
        <taxon>Bacilli</taxon>
        <taxon>Bacillales</taxon>
        <taxon>Alicyclobacillaceae</taxon>
        <taxon>Alicyclobacillus</taxon>
    </lineage>
</organism>
<dbReference type="Proteomes" id="UP001232973">
    <property type="component" value="Unassembled WGS sequence"/>
</dbReference>
<accession>A0ABT9XGE8</accession>